<dbReference type="AlphaFoldDB" id="A0A0G1TEE6"/>
<accession>A0A0G1TEE6</accession>
<dbReference type="EMBL" id="LCMV01000016">
    <property type="protein sequence ID" value="KKU43820.1"/>
    <property type="molecule type" value="Genomic_DNA"/>
</dbReference>
<feature type="transmembrane region" description="Helical" evidence="1">
    <location>
        <begin position="35"/>
        <end position="60"/>
    </location>
</feature>
<evidence type="ECO:0000313" key="3">
    <source>
        <dbReference type="Proteomes" id="UP000034487"/>
    </source>
</evidence>
<dbReference type="Pfam" id="PF18910">
    <property type="entry name" value="DUF5665"/>
    <property type="match status" value="1"/>
</dbReference>
<proteinExistence type="predicted"/>
<keyword evidence="1" id="KW-0812">Transmembrane</keyword>
<keyword evidence="1" id="KW-0472">Membrane</keyword>
<evidence type="ECO:0000256" key="1">
    <source>
        <dbReference type="SAM" id="Phobius"/>
    </source>
</evidence>
<comment type="caution">
    <text evidence="2">The sequence shown here is derived from an EMBL/GenBank/DDBJ whole genome shotgun (WGS) entry which is preliminary data.</text>
</comment>
<sequence length="83" mass="8806">MAATEEEKKSEHVERLIAAIDKTYHHPGYLAWRGFLIGLASGLGATVGVAIVVGIVGLLIRQFGGLPVIGDWLNDLGRILPGS</sequence>
<dbReference type="Proteomes" id="UP000034487">
    <property type="component" value="Unassembled WGS sequence"/>
</dbReference>
<name>A0A0G1TEE6_9BACT</name>
<gene>
    <name evidence="2" type="ORF">UX60_C0016G0007</name>
</gene>
<dbReference type="InterPro" id="IPR043723">
    <property type="entry name" value="DUF5665"/>
</dbReference>
<keyword evidence="1" id="KW-1133">Transmembrane helix</keyword>
<protein>
    <submittedName>
        <fullName evidence="2">Uncharacterized protein</fullName>
    </submittedName>
</protein>
<evidence type="ECO:0000313" key="2">
    <source>
        <dbReference type="EMBL" id="KKU43820.1"/>
    </source>
</evidence>
<organism evidence="2 3">
    <name type="scientific">Berkelbacteria bacterium GW2011_GWA2_46_7</name>
    <dbReference type="NCBI Taxonomy" id="1618335"/>
    <lineage>
        <taxon>Bacteria</taxon>
        <taxon>Candidatus Berkelbacteria</taxon>
    </lineage>
</organism>
<reference evidence="2 3" key="1">
    <citation type="journal article" date="2015" name="Nature">
        <title>rRNA introns, odd ribosomes, and small enigmatic genomes across a large radiation of phyla.</title>
        <authorList>
            <person name="Brown C.T."/>
            <person name="Hug L.A."/>
            <person name="Thomas B.C."/>
            <person name="Sharon I."/>
            <person name="Castelle C.J."/>
            <person name="Singh A."/>
            <person name="Wilkins M.J."/>
            <person name="Williams K.H."/>
            <person name="Banfield J.F."/>
        </authorList>
    </citation>
    <scope>NUCLEOTIDE SEQUENCE [LARGE SCALE GENOMIC DNA]</scope>
</reference>